<feature type="transmembrane region" description="Helical" evidence="1">
    <location>
        <begin position="146"/>
        <end position="162"/>
    </location>
</feature>
<protein>
    <submittedName>
        <fullName evidence="2">Uncharacterized protein</fullName>
    </submittedName>
</protein>
<accession>A0A8H4A2V9</accession>
<dbReference type="AlphaFoldDB" id="A0A8H4A2V9"/>
<comment type="caution">
    <text evidence="2">The sequence shown here is derived from an EMBL/GenBank/DDBJ whole genome shotgun (WGS) entry which is preliminary data.</text>
</comment>
<dbReference type="EMBL" id="WTPW01001789">
    <property type="protein sequence ID" value="KAF0414350.1"/>
    <property type="molecule type" value="Genomic_DNA"/>
</dbReference>
<name>A0A8H4A2V9_GIGMA</name>
<organism evidence="2 3">
    <name type="scientific">Gigaspora margarita</name>
    <dbReference type="NCBI Taxonomy" id="4874"/>
    <lineage>
        <taxon>Eukaryota</taxon>
        <taxon>Fungi</taxon>
        <taxon>Fungi incertae sedis</taxon>
        <taxon>Mucoromycota</taxon>
        <taxon>Glomeromycotina</taxon>
        <taxon>Glomeromycetes</taxon>
        <taxon>Diversisporales</taxon>
        <taxon>Gigasporaceae</taxon>
        <taxon>Gigaspora</taxon>
    </lineage>
</organism>
<proteinExistence type="predicted"/>
<sequence length="171" mass="20041">MEKNNPFLRLCKHQYINVDKAEANDISQNLLHNSPAVITRNIFPSSTNIIFKGANVYHSNENNKDQHHQPCQNNIQENDSKTISREIIVKKTSKIMITKTTSREIVARITFREIIARITLRKIIAKMTLREIIVKMTFRRIIAKTIHRRVIVIIAFFLFTQIRKTLKYLVV</sequence>
<keyword evidence="1" id="KW-0812">Transmembrane</keyword>
<gene>
    <name evidence="2" type="ORF">F8M41_007702</name>
</gene>
<dbReference type="OrthoDB" id="10595527at2759"/>
<keyword evidence="3" id="KW-1185">Reference proteome</keyword>
<evidence type="ECO:0000313" key="2">
    <source>
        <dbReference type="EMBL" id="KAF0414350.1"/>
    </source>
</evidence>
<reference evidence="2 3" key="1">
    <citation type="journal article" date="2019" name="Environ. Microbiol.">
        <title>At the nexus of three kingdoms: the genome of the mycorrhizal fungus Gigaspora margarita provides insights into plant, endobacterial and fungal interactions.</title>
        <authorList>
            <person name="Venice F."/>
            <person name="Ghignone S."/>
            <person name="Salvioli di Fossalunga A."/>
            <person name="Amselem J."/>
            <person name="Novero M."/>
            <person name="Xianan X."/>
            <person name="Sedzielewska Toro K."/>
            <person name="Morin E."/>
            <person name="Lipzen A."/>
            <person name="Grigoriev I.V."/>
            <person name="Henrissat B."/>
            <person name="Martin F.M."/>
            <person name="Bonfante P."/>
        </authorList>
    </citation>
    <scope>NUCLEOTIDE SEQUENCE [LARGE SCALE GENOMIC DNA]</scope>
    <source>
        <strain evidence="2 3">BEG34</strain>
    </source>
</reference>
<keyword evidence="1" id="KW-1133">Transmembrane helix</keyword>
<evidence type="ECO:0000313" key="3">
    <source>
        <dbReference type="Proteomes" id="UP000439903"/>
    </source>
</evidence>
<keyword evidence="1" id="KW-0472">Membrane</keyword>
<evidence type="ECO:0000256" key="1">
    <source>
        <dbReference type="SAM" id="Phobius"/>
    </source>
</evidence>
<dbReference type="Proteomes" id="UP000439903">
    <property type="component" value="Unassembled WGS sequence"/>
</dbReference>